<dbReference type="PANTHER" id="PTHR44757">
    <property type="entry name" value="DIGUANYLATE CYCLASE DGCP"/>
    <property type="match status" value="1"/>
</dbReference>
<keyword evidence="2" id="KW-0472">Membrane</keyword>
<dbReference type="InterPro" id="IPR029787">
    <property type="entry name" value="Nucleotide_cyclase"/>
</dbReference>
<protein>
    <submittedName>
        <fullName evidence="5">Diguanylate cyclase (GGDEF)-like protein</fullName>
    </submittedName>
</protein>
<dbReference type="Pfam" id="PF00990">
    <property type="entry name" value="GGDEF"/>
    <property type="match status" value="1"/>
</dbReference>
<proteinExistence type="predicted"/>
<dbReference type="SUPFAM" id="SSF55073">
    <property type="entry name" value="Nucleotide cyclase"/>
    <property type="match status" value="1"/>
</dbReference>
<keyword evidence="1" id="KW-0175">Coiled coil</keyword>
<feature type="transmembrane region" description="Helical" evidence="2">
    <location>
        <begin position="204"/>
        <end position="227"/>
    </location>
</feature>
<comment type="caution">
    <text evidence="5">The sequence shown here is derived from an EMBL/GenBank/DDBJ whole genome shotgun (WGS) entry which is preliminary data.</text>
</comment>
<feature type="transmembrane region" description="Helical" evidence="2">
    <location>
        <begin position="25"/>
        <end position="45"/>
    </location>
</feature>
<feature type="coiled-coil region" evidence="1">
    <location>
        <begin position="47"/>
        <end position="95"/>
    </location>
</feature>
<dbReference type="OrthoDB" id="9805474at2"/>
<dbReference type="PANTHER" id="PTHR44757:SF2">
    <property type="entry name" value="BIOFILM ARCHITECTURE MAINTENANCE PROTEIN MBAA"/>
    <property type="match status" value="1"/>
</dbReference>
<dbReference type="SMART" id="SM00052">
    <property type="entry name" value="EAL"/>
    <property type="match status" value="1"/>
</dbReference>
<dbReference type="EMBL" id="RJVG01000002">
    <property type="protein sequence ID" value="ROR30659.1"/>
    <property type="molecule type" value="Genomic_DNA"/>
</dbReference>
<dbReference type="Gene3D" id="3.30.70.270">
    <property type="match status" value="1"/>
</dbReference>
<gene>
    <name evidence="5" type="ORF">EDD66_102313</name>
</gene>
<name>A0A3N1XVL4_9FIRM</name>
<evidence type="ECO:0000259" key="4">
    <source>
        <dbReference type="PROSITE" id="PS50887"/>
    </source>
</evidence>
<evidence type="ECO:0000313" key="6">
    <source>
        <dbReference type="Proteomes" id="UP000273083"/>
    </source>
</evidence>
<evidence type="ECO:0000256" key="2">
    <source>
        <dbReference type="SAM" id="Phobius"/>
    </source>
</evidence>
<keyword evidence="2" id="KW-1133">Transmembrane helix</keyword>
<accession>A0A3N1XVL4</accession>
<dbReference type="InterPro" id="IPR035919">
    <property type="entry name" value="EAL_sf"/>
</dbReference>
<keyword evidence="2" id="KW-0812">Transmembrane</keyword>
<dbReference type="InterPro" id="IPR043128">
    <property type="entry name" value="Rev_trsase/Diguanyl_cyclase"/>
</dbReference>
<dbReference type="Proteomes" id="UP000273083">
    <property type="component" value="Unassembled WGS sequence"/>
</dbReference>
<keyword evidence="6" id="KW-1185">Reference proteome</keyword>
<organism evidence="5 6">
    <name type="scientific">Mobilisporobacter senegalensis</name>
    <dbReference type="NCBI Taxonomy" id="1329262"/>
    <lineage>
        <taxon>Bacteria</taxon>
        <taxon>Bacillati</taxon>
        <taxon>Bacillota</taxon>
        <taxon>Clostridia</taxon>
        <taxon>Lachnospirales</taxon>
        <taxon>Lachnospiraceae</taxon>
        <taxon>Mobilisporobacter</taxon>
    </lineage>
</organism>
<dbReference type="AlphaFoldDB" id="A0A3N1XVL4"/>
<dbReference type="InterPro" id="IPR000160">
    <property type="entry name" value="GGDEF_dom"/>
</dbReference>
<dbReference type="InterPro" id="IPR001633">
    <property type="entry name" value="EAL_dom"/>
</dbReference>
<dbReference type="Pfam" id="PF00563">
    <property type="entry name" value="EAL"/>
    <property type="match status" value="1"/>
</dbReference>
<feature type="domain" description="GGDEF" evidence="4">
    <location>
        <begin position="129"/>
        <end position="261"/>
    </location>
</feature>
<evidence type="ECO:0000259" key="3">
    <source>
        <dbReference type="PROSITE" id="PS50883"/>
    </source>
</evidence>
<dbReference type="InterPro" id="IPR052155">
    <property type="entry name" value="Biofilm_reg_signaling"/>
</dbReference>
<dbReference type="SUPFAM" id="SSF141868">
    <property type="entry name" value="EAL domain-like"/>
    <property type="match status" value="1"/>
</dbReference>
<dbReference type="PROSITE" id="PS50887">
    <property type="entry name" value="GGDEF"/>
    <property type="match status" value="1"/>
</dbReference>
<dbReference type="CDD" id="cd01948">
    <property type="entry name" value="EAL"/>
    <property type="match status" value="1"/>
</dbReference>
<feature type="domain" description="EAL" evidence="3">
    <location>
        <begin position="270"/>
        <end position="524"/>
    </location>
</feature>
<sequence length="524" mass="60391">MVINILSLLLTQGSANDKNNNESILLYFFIISFVIVILFLISNIIGRKKAEKQAKEVELRLNESYKDLEETFLKASKTQNELETKFKELKASEAKNRKIAYYDYLTELPNRRAFTDMIESILSTLRSEETIAIMYIDLDDFKNINDSLGHSYGDELIIDVSHRLLEVTDENDYLARFGGDEFIILTQNLDVADYDAKVKRIQKVFSYPFTLAMKEFFITVSIGIIYAPKDGDTTQNIIKNVDAAMYAAKEMGKNTYCYYDDKINERLLEKIELQSEIRRAIENQEFVIYYQPLIDLNTDKIVGFEALIRWMHPAKGIISPGEFIPIAEETGLIVPIGRWVLFEACRQLKEWEDEGYEDLTMSINLSARQFKDMDIIQMVYDTVDKTKVNPKHLELEITESIALSNLEYSVETIQKLQEIGIQFSLDDFGTGYSSMSYLKMLPVKNLKIDKSFIDTVMDNTRDQKIISTIINLAQILHLDVIAEGVEYLDQALFLKDVLCNKAQGYLYSRPIPSDEARELIDSHK</sequence>
<dbReference type="CDD" id="cd01949">
    <property type="entry name" value="GGDEF"/>
    <property type="match status" value="1"/>
</dbReference>
<dbReference type="PROSITE" id="PS50883">
    <property type="entry name" value="EAL"/>
    <property type="match status" value="1"/>
</dbReference>
<evidence type="ECO:0000313" key="5">
    <source>
        <dbReference type="EMBL" id="ROR30659.1"/>
    </source>
</evidence>
<dbReference type="SMART" id="SM00267">
    <property type="entry name" value="GGDEF"/>
    <property type="match status" value="1"/>
</dbReference>
<dbReference type="RefSeq" id="WP_123608348.1">
    <property type="nucleotide sequence ID" value="NZ_RJVG01000002.1"/>
</dbReference>
<dbReference type="FunFam" id="3.20.20.450:FF:000001">
    <property type="entry name" value="Cyclic di-GMP phosphodiesterase yahA"/>
    <property type="match status" value="1"/>
</dbReference>
<reference evidence="5 6" key="1">
    <citation type="submission" date="2018-11" db="EMBL/GenBank/DDBJ databases">
        <title>Genomic Encyclopedia of Type Strains, Phase IV (KMG-IV): sequencing the most valuable type-strain genomes for metagenomic binning, comparative biology and taxonomic classification.</title>
        <authorList>
            <person name="Goeker M."/>
        </authorList>
    </citation>
    <scope>NUCLEOTIDE SEQUENCE [LARGE SCALE GENOMIC DNA]</scope>
    <source>
        <strain evidence="5 6">DSM 26537</strain>
    </source>
</reference>
<evidence type="ECO:0000256" key="1">
    <source>
        <dbReference type="SAM" id="Coils"/>
    </source>
</evidence>
<dbReference type="NCBIfam" id="TIGR00254">
    <property type="entry name" value="GGDEF"/>
    <property type="match status" value="1"/>
</dbReference>
<dbReference type="Gene3D" id="3.20.20.450">
    <property type="entry name" value="EAL domain"/>
    <property type="match status" value="1"/>
</dbReference>